<evidence type="ECO:0000313" key="4">
    <source>
        <dbReference type="Proteomes" id="UP000266841"/>
    </source>
</evidence>
<dbReference type="Proteomes" id="UP000266841">
    <property type="component" value="Unassembled WGS sequence"/>
</dbReference>
<proteinExistence type="predicted"/>
<feature type="region of interest" description="Disordered" evidence="2">
    <location>
        <begin position="1"/>
        <end position="40"/>
    </location>
</feature>
<reference evidence="3 4" key="1">
    <citation type="journal article" date="2012" name="Genome Biol.">
        <title>Genome and low-iron response of an oceanic diatom adapted to chronic iron limitation.</title>
        <authorList>
            <person name="Lommer M."/>
            <person name="Specht M."/>
            <person name="Roy A.S."/>
            <person name="Kraemer L."/>
            <person name="Andreson R."/>
            <person name="Gutowska M.A."/>
            <person name="Wolf J."/>
            <person name="Bergner S.V."/>
            <person name="Schilhabel M.B."/>
            <person name="Klostermeier U.C."/>
            <person name="Beiko R.G."/>
            <person name="Rosenstiel P."/>
            <person name="Hippler M."/>
            <person name="Laroche J."/>
        </authorList>
    </citation>
    <scope>NUCLEOTIDE SEQUENCE [LARGE SCALE GENOMIC DNA]</scope>
    <source>
        <strain evidence="3 4">CCMP1005</strain>
    </source>
</reference>
<feature type="coiled-coil region" evidence="1">
    <location>
        <begin position="255"/>
        <end position="289"/>
    </location>
</feature>
<gene>
    <name evidence="3" type="ORF">THAOC_33880</name>
</gene>
<evidence type="ECO:0000256" key="2">
    <source>
        <dbReference type="SAM" id="MobiDB-lite"/>
    </source>
</evidence>
<feature type="compositionally biased region" description="Basic and acidic residues" evidence="2">
    <location>
        <begin position="8"/>
        <end position="24"/>
    </location>
</feature>
<name>K0RL35_THAOC</name>
<keyword evidence="4" id="KW-1185">Reference proteome</keyword>
<evidence type="ECO:0000256" key="1">
    <source>
        <dbReference type="SAM" id="Coils"/>
    </source>
</evidence>
<dbReference type="EMBL" id="AGNL01046988">
    <property type="protein sequence ID" value="EJK47397.1"/>
    <property type="molecule type" value="Genomic_DNA"/>
</dbReference>
<dbReference type="AlphaFoldDB" id="K0RL35"/>
<evidence type="ECO:0000313" key="3">
    <source>
        <dbReference type="EMBL" id="EJK47397.1"/>
    </source>
</evidence>
<sequence length="462" mass="49649">MKAALGEHPSDPDNEDVNHDKDDGTTSPSLPRVEGDTNFRGDIQLDELDGDKLSLELSASNVNDDTALHSHPAVEDSVDTVQSLELSTSAICDDAADLPRCAATADANAGSTVAKIVPIGADDEVARKDNVLPQTIMTSTDSPPSGGRESYRSILTKSGMDHGPARAMADAPPRQTPSLAGALMLMAPADNITTSLTLLLDGLTGGRPRRQSSQQSELPSFRRLWSPSTLTKQSSTKGGTRANKMTSANGDGQAMLELKRQLTRLLLTNSRLRQENSRLTSELADARLTVQVSPQEDREDTATIDDDNATVATSNLTDVDGCETVPDHWDDNVCGIVPDWDDDIHSAAEVPSGDEDVADDRIDDAIDGGLQMLKVFLLSRRGRDVASGHVSVRDAARARPTSAALGTLLCDPTPRRHDNTRRQAAKTHESFIKEFQAFIYSNAAKYCPASGFDTNWHRKGIG</sequence>
<feature type="compositionally biased region" description="Polar residues" evidence="2">
    <location>
        <begin position="226"/>
        <end position="250"/>
    </location>
</feature>
<accession>K0RL35</accession>
<organism evidence="3 4">
    <name type="scientific">Thalassiosira oceanica</name>
    <name type="common">Marine diatom</name>
    <dbReference type="NCBI Taxonomy" id="159749"/>
    <lineage>
        <taxon>Eukaryota</taxon>
        <taxon>Sar</taxon>
        <taxon>Stramenopiles</taxon>
        <taxon>Ochrophyta</taxon>
        <taxon>Bacillariophyta</taxon>
        <taxon>Coscinodiscophyceae</taxon>
        <taxon>Thalassiosirophycidae</taxon>
        <taxon>Thalassiosirales</taxon>
        <taxon>Thalassiosiraceae</taxon>
        <taxon>Thalassiosira</taxon>
    </lineage>
</organism>
<feature type="region of interest" description="Disordered" evidence="2">
    <location>
        <begin position="203"/>
        <end position="253"/>
    </location>
</feature>
<protein>
    <submittedName>
        <fullName evidence="3">Uncharacterized protein</fullName>
    </submittedName>
</protein>
<comment type="caution">
    <text evidence="3">The sequence shown here is derived from an EMBL/GenBank/DDBJ whole genome shotgun (WGS) entry which is preliminary data.</text>
</comment>
<keyword evidence="1" id="KW-0175">Coiled coil</keyword>